<keyword evidence="3" id="KW-1185">Reference proteome</keyword>
<organism evidence="2 3">
    <name type="scientific">Demequina lutea</name>
    <dbReference type="NCBI Taxonomy" id="431489"/>
    <lineage>
        <taxon>Bacteria</taxon>
        <taxon>Bacillati</taxon>
        <taxon>Actinomycetota</taxon>
        <taxon>Actinomycetes</taxon>
        <taxon>Micrococcales</taxon>
        <taxon>Demequinaceae</taxon>
        <taxon>Demequina</taxon>
    </lineage>
</organism>
<dbReference type="RefSeq" id="WP_062075227.1">
    <property type="nucleotide sequence ID" value="NZ_BBRC01000006.1"/>
</dbReference>
<name>A0A7Z0CJA2_9MICO</name>
<dbReference type="EMBL" id="JACBZO010000001">
    <property type="protein sequence ID" value="NYI42794.1"/>
    <property type="molecule type" value="Genomic_DNA"/>
</dbReference>
<feature type="transmembrane region" description="Helical" evidence="1">
    <location>
        <begin position="45"/>
        <end position="68"/>
    </location>
</feature>
<gene>
    <name evidence="2" type="ORF">BKA03_002913</name>
</gene>
<reference evidence="2 3" key="1">
    <citation type="submission" date="2020-07" db="EMBL/GenBank/DDBJ databases">
        <title>Sequencing the genomes of 1000 actinobacteria strains.</title>
        <authorList>
            <person name="Klenk H.-P."/>
        </authorList>
    </citation>
    <scope>NUCLEOTIDE SEQUENCE [LARGE SCALE GENOMIC DNA]</scope>
    <source>
        <strain evidence="2 3">DSM 19970</strain>
    </source>
</reference>
<dbReference type="Proteomes" id="UP000547973">
    <property type="component" value="Unassembled WGS sequence"/>
</dbReference>
<keyword evidence="1" id="KW-0812">Transmembrane</keyword>
<accession>A0A7Z0CJA2</accession>
<proteinExistence type="predicted"/>
<keyword evidence="1" id="KW-1133">Transmembrane helix</keyword>
<comment type="caution">
    <text evidence="2">The sequence shown here is derived from an EMBL/GenBank/DDBJ whole genome shotgun (WGS) entry which is preliminary data.</text>
</comment>
<keyword evidence="1" id="KW-0472">Membrane</keyword>
<sequence length="292" mass="30043">MDDSLHSVMNDLVAADAARMSGPRFANRHGGGIARRVHTRRTVRAVGVGGASAVAVGVLAVGATHMPWGELSVASSGSDSTAGSEPATSPFQCGFVFPSASQSVEGMAIEDTGWLTSEEVLARLDRRLNSNVDSSGNPVQSEHVPVPFHVDSTQSLPTFSLVDPAGSAVAGGYMGAEDPVLHSPTIDGLQGPAGADIEVSTEGLTFVAVSQSTVIGTITSPWQPEDASPVMWTNTSLPASLTLINPEGAFSACPGATLGNNFDVYAVAGRITMDSAHVTTGPIYVWSEIAKP</sequence>
<evidence type="ECO:0000256" key="1">
    <source>
        <dbReference type="SAM" id="Phobius"/>
    </source>
</evidence>
<evidence type="ECO:0000313" key="2">
    <source>
        <dbReference type="EMBL" id="NYI42794.1"/>
    </source>
</evidence>
<evidence type="ECO:0000313" key="3">
    <source>
        <dbReference type="Proteomes" id="UP000547973"/>
    </source>
</evidence>
<dbReference type="AlphaFoldDB" id="A0A7Z0CJA2"/>
<protein>
    <submittedName>
        <fullName evidence="2">Uncharacterized protein</fullName>
    </submittedName>
</protein>